<comment type="caution">
    <text evidence="3">The sequence shown here is derived from an EMBL/GenBank/DDBJ whole genome shotgun (WGS) entry which is preliminary data.</text>
</comment>
<feature type="compositionally biased region" description="Acidic residues" evidence="1">
    <location>
        <begin position="172"/>
        <end position="194"/>
    </location>
</feature>
<feature type="region of interest" description="Disordered" evidence="1">
    <location>
        <begin position="154"/>
        <end position="214"/>
    </location>
</feature>
<dbReference type="Proteomes" id="UP001209540">
    <property type="component" value="Unassembled WGS sequence"/>
</dbReference>
<gene>
    <name evidence="3" type="ORF">BDA99DRAFT_432135</name>
</gene>
<evidence type="ECO:0000259" key="2">
    <source>
        <dbReference type="Pfam" id="PF09747"/>
    </source>
</evidence>
<reference evidence="3" key="2">
    <citation type="submission" date="2023-02" db="EMBL/GenBank/DDBJ databases">
        <authorList>
            <consortium name="DOE Joint Genome Institute"/>
            <person name="Mondo S.J."/>
            <person name="Chang Y."/>
            <person name="Wang Y."/>
            <person name="Ahrendt S."/>
            <person name="Andreopoulos W."/>
            <person name="Barry K."/>
            <person name="Beard J."/>
            <person name="Benny G.L."/>
            <person name="Blankenship S."/>
            <person name="Bonito G."/>
            <person name="Cuomo C."/>
            <person name="Desiro A."/>
            <person name="Gervers K.A."/>
            <person name="Hundley H."/>
            <person name="Kuo A."/>
            <person name="LaButti K."/>
            <person name="Lang B.F."/>
            <person name="Lipzen A."/>
            <person name="O'Donnell K."/>
            <person name="Pangilinan J."/>
            <person name="Reynolds N."/>
            <person name="Sandor L."/>
            <person name="Smith M.W."/>
            <person name="Tsang A."/>
            <person name="Grigoriev I.V."/>
            <person name="Stajich J.E."/>
            <person name="Spatafora J.W."/>
        </authorList>
    </citation>
    <scope>NUCLEOTIDE SEQUENCE</scope>
    <source>
        <strain evidence="3">RSA 2281</strain>
    </source>
</reference>
<accession>A0AAD5KKX8</accession>
<dbReference type="PANTHER" id="PTHR31840:SF1">
    <property type="entry name" value="COILED-COIL DOMAIN-CONTAINING PROTEIN 97"/>
    <property type="match status" value="1"/>
</dbReference>
<dbReference type="Pfam" id="PF09747">
    <property type="entry name" value="CCD97-like_C"/>
    <property type="match status" value="1"/>
</dbReference>
<evidence type="ECO:0000256" key="1">
    <source>
        <dbReference type="SAM" id="MobiDB-lite"/>
    </source>
</evidence>
<reference evidence="3" key="1">
    <citation type="journal article" date="2022" name="IScience">
        <title>Evolution of zygomycete secretomes and the origins of terrestrial fungal ecologies.</title>
        <authorList>
            <person name="Chang Y."/>
            <person name="Wang Y."/>
            <person name="Mondo S."/>
            <person name="Ahrendt S."/>
            <person name="Andreopoulos W."/>
            <person name="Barry K."/>
            <person name="Beard J."/>
            <person name="Benny G.L."/>
            <person name="Blankenship S."/>
            <person name="Bonito G."/>
            <person name="Cuomo C."/>
            <person name="Desiro A."/>
            <person name="Gervers K.A."/>
            <person name="Hundley H."/>
            <person name="Kuo A."/>
            <person name="LaButti K."/>
            <person name="Lang B.F."/>
            <person name="Lipzen A."/>
            <person name="O'Donnell K."/>
            <person name="Pangilinan J."/>
            <person name="Reynolds N."/>
            <person name="Sandor L."/>
            <person name="Smith M.E."/>
            <person name="Tsang A."/>
            <person name="Grigoriev I.V."/>
            <person name="Stajich J.E."/>
            <person name="Spatafora J.W."/>
        </authorList>
    </citation>
    <scope>NUCLEOTIDE SEQUENCE</scope>
    <source>
        <strain evidence="3">RSA 2281</strain>
    </source>
</reference>
<evidence type="ECO:0000313" key="3">
    <source>
        <dbReference type="EMBL" id="KAI9274516.1"/>
    </source>
</evidence>
<dbReference type="InterPro" id="IPR018613">
    <property type="entry name" value="Ccdc97-like"/>
</dbReference>
<dbReference type="AlphaFoldDB" id="A0AAD5KKX8"/>
<evidence type="ECO:0000313" key="4">
    <source>
        <dbReference type="Proteomes" id="UP001209540"/>
    </source>
</evidence>
<dbReference type="InterPro" id="IPR040233">
    <property type="entry name" value="CCD97-like_C"/>
</dbReference>
<dbReference type="EMBL" id="JAIXMP010000004">
    <property type="protein sequence ID" value="KAI9274516.1"/>
    <property type="molecule type" value="Genomic_DNA"/>
</dbReference>
<dbReference type="PANTHER" id="PTHR31840">
    <property type="entry name" value="COILED-COIL DOMAIN-CONTAINING PROTEIN 97"/>
    <property type="match status" value="1"/>
</dbReference>
<name>A0AAD5KKX8_9FUNG</name>
<organism evidence="3 4">
    <name type="scientific">Phascolomyces articulosus</name>
    <dbReference type="NCBI Taxonomy" id="60185"/>
    <lineage>
        <taxon>Eukaryota</taxon>
        <taxon>Fungi</taxon>
        <taxon>Fungi incertae sedis</taxon>
        <taxon>Mucoromycota</taxon>
        <taxon>Mucoromycotina</taxon>
        <taxon>Mucoromycetes</taxon>
        <taxon>Mucorales</taxon>
        <taxon>Lichtheimiaceae</taxon>
        <taxon>Phascolomyces</taxon>
    </lineage>
</organism>
<protein>
    <submittedName>
        <fullName evidence="3">Coiled-coil domain-containing protein-domain-containing protein</fullName>
    </submittedName>
</protein>
<feature type="compositionally biased region" description="Basic and acidic residues" evidence="1">
    <location>
        <begin position="155"/>
        <end position="171"/>
    </location>
</feature>
<sequence>MDIVKEYIQEHIDEIPFKSLQPDEMEANAAEKQQIMQQILERDRGLFLSRWGRHLPLGILQEFEPFRKEYEVDIYLTQLLPTPKQEYTQRSIIHNRRYEYLKRYLRGSTYFSDESMQQHDPVLYEEFIGQHLTQDERSNPYDPEDNLVQRLLGNMDRRNAQERVQRQKMIDEEQFEEEDEDSEDNEEESGDGDGDLQMKESTHNGTKAIKEDEEDIEKMMTFREQQRSELVRLLEERFLSGKDTQFDYTTVDQNEAYDNIAQQEQDIQDRYFDEESDMINAESPSRPSVYTGVQDY</sequence>
<keyword evidence="4" id="KW-1185">Reference proteome</keyword>
<proteinExistence type="predicted"/>
<feature type="domain" description="CCD97-like C-terminal" evidence="2">
    <location>
        <begin position="95"/>
        <end position="275"/>
    </location>
</feature>